<dbReference type="GO" id="GO:0006580">
    <property type="term" value="P:ethanolamine metabolic process"/>
    <property type="evidence" value="ECO:0007669"/>
    <property type="project" value="TreeGrafter"/>
</dbReference>
<dbReference type="InterPro" id="IPR030395">
    <property type="entry name" value="GP_PDE_dom"/>
</dbReference>
<name>A0A915M3H0_MELJA</name>
<reference evidence="3" key="1">
    <citation type="submission" date="2022-11" db="UniProtKB">
        <authorList>
            <consortium name="WormBaseParasite"/>
        </authorList>
    </citation>
    <scope>IDENTIFICATION</scope>
</reference>
<dbReference type="GO" id="GO:0008889">
    <property type="term" value="F:glycerophosphodiester phosphodiesterase activity"/>
    <property type="evidence" value="ECO:0007669"/>
    <property type="project" value="TreeGrafter"/>
</dbReference>
<dbReference type="GO" id="GO:0006644">
    <property type="term" value="P:phospholipid metabolic process"/>
    <property type="evidence" value="ECO:0007669"/>
    <property type="project" value="TreeGrafter"/>
</dbReference>
<dbReference type="AlphaFoldDB" id="A0A915M3H0"/>
<proteinExistence type="predicted"/>
<dbReference type="WBParaSite" id="scaffold2947_cov196.g5722">
    <property type="protein sequence ID" value="scaffold2947_cov196.g5722"/>
    <property type="gene ID" value="scaffold2947_cov196.g5722"/>
</dbReference>
<dbReference type="InterPro" id="IPR017946">
    <property type="entry name" value="PLC-like_Pdiesterase_TIM-brl"/>
</dbReference>
<keyword evidence="2" id="KW-1185">Reference proteome</keyword>
<dbReference type="PROSITE" id="PS51704">
    <property type="entry name" value="GP_PDE"/>
    <property type="match status" value="1"/>
</dbReference>
<dbReference type="PANTHER" id="PTHR46320:SF1">
    <property type="entry name" value="GLYCEROPHOSPHODIESTER PHOSPHODIESTERASE 1"/>
    <property type="match status" value="1"/>
</dbReference>
<dbReference type="SUPFAM" id="SSF51695">
    <property type="entry name" value="PLC-like phosphodiesterases"/>
    <property type="match status" value="1"/>
</dbReference>
<dbReference type="Pfam" id="PF03009">
    <property type="entry name" value="GDPD"/>
    <property type="match status" value="1"/>
</dbReference>
<organism evidence="2 3">
    <name type="scientific">Meloidogyne javanica</name>
    <name type="common">Root-knot nematode worm</name>
    <dbReference type="NCBI Taxonomy" id="6303"/>
    <lineage>
        <taxon>Eukaryota</taxon>
        <taxon>Metazoa</taxon>
        <taxon>Ecdysozoa</taxon>
        <taxon>Nematoda</taxon>
        <taxon>Chromadorea</taxon>
        <taxon>Rhabditida</taxon>
        <taxon>Tylenchina</taxon>
        <taxon>Tylenchomorpha</taxon>
        <taxon>Tylenchoidea</taxon>
        <taxon>Meloidogynidae</taxon>
        <taxon>Meloidogyninae</taxon>
        <taxon>Meloidogyne</taxon>
        <taxon>Meloidogyne incognita group</taxon>
    </lineage>
</organism>
<evidence type="ECO:0000313" key="2">
    <source>
        <dbReference type="Proteomes" id="UP000887561"/>
    </source>
</evidence>
<evidence type="ECO:0000313" key="3">
    <source>
        <dbReference type="WBParaSite" id="scaffold2947_cov196.g5722"/>
    </source>
</evidence>
<accession>A0A915M3H0</accession>
<sequence>MPELLPLLTYCFVFGVYYFQWPFSSLSLGSPLNAPENTLASFEQAKKEGVDLIEFDVGFTKDFVPVLMHDDDLDRTTNMTGPLNRYNFVELEKCNCAAKFRFFLI</sequence>
<dbReference type="Gene3D" id="3.20.20.190">
    <property type="entry name" value="Phosphatidylinositol (PI) phosphodiesterase"/>
    <property type="match status" value="1"/>
</dbReference>
<evidence type="ECO:0000259" key="1">
    <source>
        <dbReference type="PROSITE" id="PS51704"/>
    </source>
</evidence>
<feature type="domain" description="GP-PDE" evidence="1">
    <location>
        <begin position="22"/>
        <end position="105"/>
    </location>
</feature>
<protein>
    <submittedName>
        <fullName evidence="3">GP-PDE domain-containing protein</fullName>
    </submittedName>
</protein>
<dbReference type="PANTHER" id="PTHR46320">
    <property type="entry name" value="GLYCEROPHOSPHODIESTER PHOSPHODIESTERASE 1"/>
    <property type="match status" value="1"/>
</dbReference>
<dbReference type="Proteomes" id="UP000887561">
    <property type="component" value="Unplaced"/>
</dbReference>
<dbReference type="GO" id="GO:0005886">
    <property type="term" value="C:plasma membrane"/>
    <property type="evidence" value="ECO:0007669"/>
    <property type="project" value="TreeGrafter"/>
</dbReference>
<dbReference type="GO" id="GO:0070291">
    <property type="term" value="P:N-acylethanolamine metabolic process"/>
    <property type="evidence" value="ECO:0007669"/>
    <property type="project" value="TreeGrafter"/>
</dbReference>